<dbReference type="EMBL" id="VIWW01000003">
    <property type="protein sequence ID" value="TWF90620.1"/>
    <property type="molecule type" value="Genomic_DNA"/>
</dbReference>
<dbReference type="InterPro" id="IPR036291">
    <property type="entry name" value="NAD(P)-bd_dom_sf"/>
</dbReference>
<dbReference type="Proteomes" id="UP000318186">
    <property type="component" value="Unassembled WGS sequence"/>
</dbReference>
<evidence type="ECO:0000313" key="2">
    <source>
        <dbReference type="EMBL" id="TWF90620.1"/>
    </source>
</evidence>
<sequence length="172" mass="18693">MTQTVVITHQGSNIRVTAAQMPAVNTPQFSWVLSRLQRRPQPVPPIYQPEVAAAAVVHAADYPGRRQYVVGTSTMAALLANKIAPGLLDRYLARTGYDSQQAAEVADEGRRTNLWRPVDDDADHGAHGSFDEESRRHDPQLWASRHPALAAALAAGGVSALTALGARVRKRR</sequence>
<evidence type="ECO:0000313" key="3">
    <source>
        <dbReference type="Proteomes" id="UP000318186"/>
    </source>
</evidence>
<evidence type="ECO:0000256" key="1">
    <source>
        <dbReference type="SAM" id="MobiDB-lite"/>
    </source>
</evidence>
<feature type="compositionally biased region" description="Basic and acidic residues" evidence="1">
    <location>
        <begin position="107"/>
        <end position="138"/>
    </location>
</feature>
<dbReference type="RefSeq" id="WP_208764868.1">
    <property type="nucleotide sequence ID" value="NZ_JBHJUX010000006.1"/>
</dbReference>
<feature type="region of interest" description="Disordered" evidence="1">
    <location>
        <begin position="101"/>
        <end position="138"/>
    </location>
</feature>
<evidence type="ECO:0008006" key="4">
    <source>
        <dbReference type="Google" id="ProtNLM"/>
    </source>
</evidence>
<protein>
    <recommendedName>
        <fullName evidence="4">Short subunit dehydrogenase</fullName>
    </recommendedName>
</protein>
<reference evidence="2 3" key="1">
    <citation type="submission" date="2019-06" db="EMBL/GenBank/DDBJ databases">
        <title>Sequencing the genomes of 1000 actinobacteria strains.</title>
        <authorList>
            <person name="Klenk H.-P."/>
        </authorList>
    </citation>
    <scope>NUCLEOTIDE SEQUENCE [LARGE SCALE GENOMIC DNA]</scope>
    <source>
        <strain evidence="2 3">DSM 42059</strain>
    </source>
</reference>
<proteinExistence type="predicted"/>
<dbReference type="AlphaFoldDB" id="A0A561TU35"/>
<comment type="caution">
    <text evidence="2">The sequence shown here is derived from an EMBL/GenBank/DDBJ whole genome shotgun (WGS) entry which is preliminary data.</text>
</comment>
<organism evidence="2 3">
    <name type="scientific">Streptomyces brevispora</name>
    <dbReference type="NCBI Taxonomy" id="887462"/>
    <lineage>
        <taxon>Bacteria</taxon>
        <taxon>Bacillati</taxon>
        <taxon>Actinomycetota</taxon>
        <taxon>Actinomycetes</taxon>
        <taxon>Kitasatosporales</taxon>
        <taxon>Streptomycetaceae</taxon>
        <taxon>Streptomyces</taxon>
    </lineage>
</organism>
<name>A0A561TU35_9ACTN</name>
<accession>A0A561TU35</accession>
<dbReference type="SUPFAM" id="SSF51735">
    <property type="entry name" value="NAD(P)-binding Rossmann-fold domains"/>
    <property type="match status" value="1"/>
</dbReference>
<gene>
    <name evidence="2" type="ORF">FHX80_1335</name>
</gene>